<reference evidence="1" key="2">
    <citation type="submission" date="2022-01" db="EMBL/GenBank/DDBJ databases">
        <authorList>
            <person name="Yamashiro T."/>
            <person name="Shiraishi A."/>
            <person name="Satake H."/>
            <person name="Nakayama K."/>
        </authorList>
    </citation>
    <scope>NUCLEOTIDE SEQUENCE</scope>
</reference>
<name>A0ABQ5I958_9ASTR</name>
<proteinExistence type="predicted"/>
<dbReference type="Gene3D" id="2.115.10.20">
    <property type="entry name" value="Glycosyl hydrolase domain, family 43"/>
    <property type="match status" value="1"/>
</dbReference>
<comment type="caution">
    <text evidence="1">The sequence shown here is derived from an EMBL/GenBank/DDBJ whole genome shotgun (WGS) entry which is preliminary data.</text>
</comment>
<evidence type="ECO:0000313" key="1">
    <source>
        <dbReference type="EMBL" id="GJT95918.1"/>
    </source>
</evidence>
<dbReference type="PANTHER" id="PTHR22925:SF3">
    <property type="entry name" value="GLYCOSYL HYDROLASE FAMILY PROTEIN 43"/>
    <property type="match status" value="1"/>
</dbReference>
<protein>
    <submittedName>
        <fullName evidence="1">Glycosyl hydrolase family protein 43</fullName>
    </submittedName>
</protein>
<keyword evidence="2" id="KW-1185">Reference proteome</keyword>
<dbReference type="GO" id="GO:0016787">
    <property type="term" value="F:hydrolase activity"/>
    <property type="evidence" value="ECO:0007669"/>
    <property type="project" value="UniProtKB-KW"/>
</dbReference>
<sequence>MERNPRKEKWTKAYRRLHNKDMTHVDIIGVGCYSFKDLCTWKNEVKVLAAEETDDTHDLHKSNVLERPKVIYNETTGIYIMWMHIDDTTYTRAAARTAISSSPTSPFDYINALDHIGKQTWWYRVKSDTLTREDAELRFFVCQASNLGGIE</sequence>
<gene>
    <name evidence="1" type="ORF">Tco_1091436</name>
</gene>
<accession>A0ABQ5I958</accession>
<reference evidence="1" key="1">
    <citation type="journal article" date="2022" name="Int. J. Mol. Sci.">
        <title>Draft Genome of Tanacetum Coccineum: Genomic Comparison of Closely Related Tanacetum-Family Plants.</title>
        <authorList>
            <person name="Yamashiro T."/>
            <person name="Shiraishi A."/>
            <person name="Nakayama K."/>
            <person name="Satake H."/>
        </authorList>
    </citation>
    <scope>NUCLEOTIDE SEQUENCE</scope>
</reference>
<dbReference type="PANTHER" id="PTHR22925">
    <property type="entry name" value="GLYCOSYL HYDROLASE 43 FAMILY MEMBER"/>
    <property type="match status" value="1"/>
</dbReference>
<dbReference type="SUPFAM" id="SSF75005">
    <property type="entry name" value="Arabinanase/levansucrase/invertase"/>
    <property type="match status" value="1"/>
</dbReference>
<organism evidence="1 2">
    <name type="scientific">Tanacetum coccineum</name>
    <dbReference type="NCBI Taxonomy" id="301880"/>
    <lineage>
        <taxon>Eukaryota</taxon>
        <taxon>Viridiplantae</taxon>
        <taxon>Streptophyta</taxon>
        <taxon>Embryophyta</taxon>
        <taxon>Tracheophyta</taxon>
        <taxon>Spermatophyta</taxon>
        <taxon>Magnoliopsida</taxon>
        <taxon>eudicotyledons</taxon>
        <taxon>Gunneridae</taxon>
        <taxon>Pentapetalae</taxon>
        <taxon>asterids</taxon>
        <taxon>campanulids</taxon>
        <taxon>Asterales</taxon>
        <taxon>Asteraceae</taxon>
        <taxon>Asteroideae</taxon>
        <taxon>Anthemideae</taxon>
        <taxon>Anthemidinae</taxon>
        <taxon>Tanacetum</taxon>
    </lineage>
</organism>
<dbReference type="Proteomes" id="UP001151760">
    <property type="component" value="Unassembled WGS sequence"/>
</dbReference>
<dbReference type="EMBL" id="BQNB010020434">
    <property type="protein sequence ID" value="GJT95918.1"/>
    <property type="molecule type" value="Genomic_DNA"/>
</dbReference>
<dbReference type="InterPro" id="IPR023296">
    <property type="entry name" value="Glyco_hydro_beta-prop_sf"/>
</dbReference>
<keyword evidence="1" id="KW-0378">Hydrolase</keyword>
<evidence type="ECO:0000313" key="2">
    <source>
        <dbReference type="Proteomes" id="UP001151760"/>
    </source>
</evidence>